<dbReference type="SUPFAM" id="SSF101898">
    <property type="entry name" value="NHL repeat"/>
    <property type="match status" value="1"/>
</dbReference>
<accession>A0A7M1S643</accession>
<feature type="domain" description="Phytase-like" evidence="2">
    <location>
        <begin position="53"/>
        <end position="299"/>
    </location>
</feature>
<dbReference type="PIRSF" id="PIRSF031900">
    <property type="entry name" value="UCP031900"/>
    <property type="match status" value="1"/>
</dbReference>
<evidence type="ECO:0000313" key="3">
    <source>
        <dbReference type="EMBL" id="QOR61840.1"/>
    </source>
</evidence>
<organism evidence="3 4">
    <name type="scientific">Sulfurovum indicum</name>
    <dbReference type="NCBI Taxonomy" id="2779528"/>
    <lineage>
        <taxon>Bacteria</taxon>
        <taxon>Pseudomonadati</taxon>
        <taxon>Campylobacterota</taxon>
        <taxon>Epsilonproteobacteria</taxon>
        <taxon>Campylobacterales</taxon>
        <taxon>Sulfurovaceae</taxon>
        <taxon>Sulfurovum</taxon>
    </lineage>
</organism>
<dbReference type="AlphaFoldDB" id="A0A7M1S643"/>
<feature type="signal peptide" evidence="1">
    <location>
        <begin position="1"/>
        <end position="16"/>
    </location>
</feature>
<protein>
    <submittedName>
        <fullName evidence="3">Esterase-like activity of phytase family protein</fullName>
    </submittedName>
</protein>
<evidence type="ECO:0000313" key="4">
    <source>
        <dbReference type="Proteomes" id="UP000595074"/>
    </source>
</evidence>
<evidence type="ECO:0000256" key="1">
    <source>
        <dbReference type="SAM" id="SignalP"/>
    </source>
</evidence>
<dbReference type="EMBL" id="CP063164">
    <property type="protein sequence ID" value="QOR61840.1"/>
    <property type="molecule type" value="Genomic_DNA"/>
</dbReference>
<dbReference type="InterPro" id="IPR014567">
    <property type="entry name" value="UCP031900"/>
</dbReference>
<dbReference type="Pfam" id="PF13449">
    <property type="entry name" value="Phytase-like"/>
    <property type="match status" value="1"/>
</dbReference>
<name>A0A7M1S643_9BACT</name>
<sequence>MKYLLLLSLLAVNLFAGIRTIDITPSDNNGSTQSIRILDQKVLNYSVIDGLKFSEISDVAYWAKAQKLFMISDEGKLFVFHVRFGEKIEELEAIEAANLTKKGGKAFKKWAKDSEGMTIDAKGRLLISFEGKAKIGRFHKNSDKIGQRIKKYTIPALLQNPKNYRSRNKSLEALAWHPEYGILTVAEWPLKQDDKKQQTVYALNGKKWHFKAEPERRSAVSAIEVMESGDLLVLERSYTGLTNPFVVTLKRVYLKNCKKGMCRTEVLAKMNTHKGWSVDNFEGLARVGKNRYVMVSDDNDNFFQRTLLIYFEVKE</sequence>
<dbReference type="KEGG" id="sinu:IMZ28_10540"/>
<feature type="chain" id="PRO_5029552921" evidence="1">
    <location>
        <begin position="17"/>
        <end position="315"/>
    </location>
</feature>
<keyword evidence="4" id="KW-1185">Reference proteome</keyword>
<dbReference type="Proteomes" id="UP000595074">
    <property type="component" value="Chromosome"/>
</dbReference>
<reference evidence="3 4" key="1">
    <citation type="submission" date="2020-10" db="EMBL/GenBank/DDBJ databases">
        <title>The genome of sulfurovum sp.</title>
        <authorList>
            <person name="Xie S."/>
            <person name="Shao Z."/>
            <person name="Jiang L."/>
        </authorList>
    </citation>
    <scope>NUCLEOTIDE SEQUENCE [LARGE SCALE GENOMIC DNA]</scope>
    <source>
        <strain evidence="3 4">ST-419</strain>
    </source>
</reference>
<gene>
    <name evidence="3" type="ORF">IMZ28_10540</name>
</gene>
<proteinExistence type="predicted"/>
<evidence type="ECO:0000259" key="2">
    <source>
        <dbReference type="Pfam" id="PF13449"/>
    </source>
</evidence>
<dbReference type="InterPro" id="IPR027372">
    <property type="entry name" value="Phytase-like_dom"/>
</dbReference>
<dbReference type="RefSeq" id="WP_197548549.1">
    <property type="nucleotide sequence ID" value="NZ_CP063164.1"/>
</dbReference>
<keyword evidence="1" id="KW-0732">Signal</keyword>